<dbReference type="Proteomes" id="UP001057375">
    <property type="component" value="Unassembled WGS sequence"/>
</dbReference>
<evidence type="ECO:0000313" key="2">
    <source>
        <dbReference type="Proteomes" id="UP001057375"/>
    </source>
</evidence>
<reference evidence="1" key="1">
    <citation type="submission" date="2022-03" db="EMBL/GenBank/DDBJ databases">
        <title>Draft genome sequence of Aduncisulcus paluster, a free-living microaerophilic Fornicata.</title>
        <authorList>
            <person name="Yuyama I."/>
            <person name="Kume K."/>
            <person name="Tamura T."/>
            <person name="Inagaki Y."/>
            <person name="Hashimoto T."/>
        </authorList>
    </citation>
    <scope>NUCLEOTIDE SEQUENCE</scope>
    <source>
        <strain evidence="1">NY0171</strain>
    </source>
</reference>
<feature type="non-terminal residue" evidence="1">
    <location>
        <position position="91"/>
    </location>
</feature>
<dbReference type="EMBL" id="BQXS01006826">
    <property type="protein sequence ID" value="GKT22835.1"/>
    <property type="molecule type" value="Genomic_DNA"/>
</dbReference>
<name>A0ABQ5JYR5_9EUKA</name>
<gene>
    <name evidence="1" type="ORF">ADUPG1_004521</name>
</gene>
<protein>
    <submittedName>
        <fullName evidence="1">Uncharacterized protein</fullName>
    </submittedName>
</protein>
<sequence>MVSYLEMLTDHLNYPVRRSKEFKYYLFEIGMMFITGQSIWYPSVPFSFRDDLSTELWLSEAYYDDSLSIHFSPPTISRSGTEILIAAHAPV</sequence>
<evidence type="ECO:0000313" key="1">
    <source>
        <dbReference type="EMBL" id="GKT22835.1"/>
    </source>
</evidence>
<accession>A0ABQ5JYR5</accession>
<keyword evidence="2" id="KW-1185">Reference proteome</keyword>
<comment type="caution">
    <text evidence="1">The sequence shown here is derived from an EMBL/GenBank/DDBJ whole genome shotgun (WGS) entry which is preliminary data.</text>
</comment>
<organism evidence="1 2">
    <name type="scientific">Aduncisulcus paluster</name>
    <dbReference type="NCBI Taxonomy" id="2918883"/>
    <lineage>
        <taxon>Eukaryota</taxon>
        <taxon>Metamonada</taxon>
        <taxon>Carpediemonas-like organisms</taxon>
        <taxon>Aduncisulcus</taxon>
    </lineage>
</organism>
<proteinExistence type="predicted"/>